<dbReference type="Gene3D" id="3.60.40.10">
    <property type="entry name" value="PPM-type phosphatase domain"/>
    <property type="match status" value="1"/>
</dbReference>
<evidence type="ECO:0000313" key="4">
    <source>
        <dbReference type="Proteomes" id="UP000825935"/>
    </source>
</evidence>
<sequence>MGAGCSTIDGQLGEHDRCRPRLPRSVKQRRERRQKKKYTKPRKERKRRHVLQALNAEAQTGELLSRIPGRICINGSTSSACAFTQQGKKGVNQDALLVWEQFASRRDTLLCAVFDGHGPYGHLVSRRVRDMLPSKLVTAWKAHMRGELDNMDNGYASKDSEDESLEEDEEGYDTEEYAGNWPEHIGQTKQANPGLGKRIEDEQRRRQGHLVMRAWKECLMKTFRSMDRDLRVQPTIDCFCSGTTAILLVQQGSELIIGNVGDSRAVLATFDEGTTALDCGTSKISEVGHLRAIQLSVDLKPNLPKEQARIRRCKGRVFAASDEPDVPRVWLPYDSAPGLAMARAFGDFCLKDYGLISVPDITYWTLSPDDQFVILATDGIWDVMSNTEAVEVVASAPSRVTAARLLVEGAAKLWKQKYPTSRADDCAATKMKSMAWVMKRTRMMIS</sequence>
<feature type="compositionally biased region" description="Basic residues" evidence="1">
    <location>
        <begin position="20"/>
        <end position="47"/>
    </location>
</feature>
<feature type="region of interest" description="Disordered" evidence="1">
    <location>
        <begin position="150"/>
        <end position="169"/>
    </location>
</feature>
<name>A0A8T2UMH7_CERRI</name>
<organism evidence="3 4">
    <name type="scientific">Ceratopteris richardii</name>
    <name type="common">Triangle waterfern</name>
    <dbReference type="NCBI Taxonomy" id="49495"/>
    <lineage>
        <taxon>Eukaryota</taxon>
        <taxon>Viridiplantae</taxon>
        <taxon>Streptophyta</taxon>
        <taxon>Embryophyta</taxon>
        <taxon>Tracheophyta</taxon>
        <taxon>Polypodiopsida</taxon>
        <taxon>Polypodiidae</taxon>
        <taxon>Polypodiales</taxon>
        <taxon>Pteridineae</taxon>
        <taxon>Pteridaceae</taxon>
        <taxon>Parkerioideae</taxon>
        <taxon>Ceratopteris</taxon>
    </lineage>
</organism>
<dbReference type="SMART" id="SM00332">
    <property type="entry name" value="PP2Cc"/>
    <property type="match status" value="1"/>
</dbReference>
<dbReference type="SUPFAM" id="SSF81606">
    <property type="entry name" value="PP2C-like"/>
    <property type="match status" value="1"/>
</dbReference>
<accession>A0A8T2UMH7</accession>
<dbReference type="AlphaFoldDB" id="A0A8T2UMH7"/>
<keyword evidence="4" id="KW-1185">Reference proteome</keyword>
<dbReference type="EMBL" id="CM035410">
    <property type="protein sequence ID" value="KAH7437351.1"/>
    <property type="molecule type" value="Genomic_DNA"/>
</dbReference>
<dbReference type="PROSITE" id="PS51746">
    <property type="entry name" value="PPM_2"/>
    <property type="match status" value="1"/>
</dbReference>
<comment type="caution">
    <text evidence="3">The sequence shown here is derived from an EMBL/GenBank/DDBJ whole genome shotgun (WGS) entry which is preliminary data.</text>
</comment>
<dbReference type="InterPro" id="IPR001932">
    <property type="entry name" value="PPM-type_phosphatase-like_dom"/>
</dbReference>
<reference evidence="3" key="1">
    <citation type="submission" date="2021-08" db="EMBL/GenBank/DDBJ databases">
        <title>WGS assembly of Ceratopteris richardii.</title>
        <authorList>
            <person name="Marchant D.B."/>
            <person name="Chen G."/>
            <person name="Jenkins J."/>
            <person name="Shu S."/>
            <person name="Leebens-Mack J."/>
            <person name="Grimwood J."/>
            <person name="Schmutz J."/>
            <person name="Soltis P."/>
            <person name="Soltis D."/>
            <person name="Chen Z.-H."/>
        </authorList>
    </citation>
    <scope>NUCLEOTIDE SEQUENCE</scope>
    <source>
        <strain evidence="3">Whitten #5841</strain>
        <tissue evidence="3">Leaf</tissue>
    </source>
</reference>
<dbReference type="OMA" id="SARIHRC"/>
<dbReference type="CDD" id="cd00143">
    <property type="entry name" value="PP2Cc"/>
    <property type="match status" value="1"/>
</dbReference>
<feature type="domain" description="PPM-type phosphatase" evidence="2">
    <location>
        <begin position="79"/>
        <end position="433"/>
    </location>
</feature>
<feature type="region of interest" description="Disordered" evidence="1">
    <location>
        <begin position="1"/>
        <end position="47"/>
    </location>
</feature>
<protein>
    <recommendedName>
        <fullName evidence="2">PPM-type phosphatase domain-containing protein</fullName>
    </recommendedName>
</protein>
<dbReference type="InterPro" id="IPR015655">
    <property type="entry name" value="PP2C"/>
</dbReference>
<dbReference type="PANTHER" id="PTHR47992">
    <property type="entry name" value="PROTEIN PHOSPHATASE"/>
    <property type="match status" value="1"/>
</dbReference>
<evidence type="ECO:0000256" key="1">
    <source>
        <dbReference type="SAM" id="MobiDB-lite"/>
    </source>
</evidence>
<dbReference type="GO" id="GO:0004722">
    <property type="term" value="F:protein serine/threonine phosphatase activity"/>
    <property type="evidence" value="ECO:0007669"/>
    <property type="project" value="InterPro"/>
</dbReference>
<gene>
    <name evidence="3" type="ORF">KP509_05G067100</name>
</gene>
<proteinExistence type="predicted"/>
<dbReference type="InterPro" id="IPR036457">
    <property type="entry name" value="PPM-type-like_dom_sf"/>
</dbReference>
<evidence type="ECO:0000259" key="2">
    <source>
        <dbReference type="PROSITE" id="PS51746"/>
    </source>
</evidence>
<dbReference type="Pfam" id="PF00481">
    <property type="entry name" value="PP2C"/>
    <property type="match status" value="1"/>
</dbReference>
<evidence type="ECO:0000313" key="3">
    <source>
        <dbReference type="EMBL" id="KAH7437351.1"/>
    </source>
</evidence>
<dbReference type="OrthoDB" id="10264738at2759"/>
<dbReference type="Proteomes" id="UP000825935">
    <property type="component" value="Chromosome 5"/>
</dbReference>
<feature type="compositionally biased region" description="Acidic residues" evidence="1">
    <location>
        <begin position="160"/>
        <end position="169"/>
    </location>
</feature>